<dbReference type="AlphaFoldDB" id="A0A345HX85"/>
<dbReference type="Proteomes" id="UP000253868">
    <property type="component" value="Chromosome"/>
</dbReference>
<dbReference type="SUPFAM" id="SSF48576">
    <property type="entry name" value="Terpenoid synthases"/>
    <property type="match status" value="1"/>
</dbReference>
<protein>
    <recommendedName>
        <fullName evidence="2">Terpene synthase</fullName>
        <ecNumber evidence="2">4.2.3.-</ecNumber>
    </recommendedName>
</protein>
<gene>
    <name evidence="3" type="ORF">DVK44_30475</name>
</gene>
<dbReference type="Gene3D" id="1.10.600.10">
    <property type="entry name" value="Farnesyl Diphosphate Synthase"/>
    <property type="match status" value="1"/>
</dbReference>
<dbReference type="EC" id="4.2.3.-" evidence="2"/>
<name>A0A345HX85_9ACTN</name>
<evidence type="ECO:0000313" key="3">
    <source>
        <dbReference type="EMBL" id="AXG81309.1"/>
    </source>
</evidence>
<dbReference type="InterPro" id="IPR008949">
    <property type="entry name" value="Isoprenoid_synthase_dom_sf"/>
</dbReference>
<dbReference type="GO" id="GO:0010333">
    <property type="term" value="F:terpene synthase activity"/>
    <property type="evidence" value="ECO:0007669"/>
    <property type="project" value="InterPro"/>
</dbReference>
<accession>A0A345HX85</accession>
<keyword evidence="2" id="KW-0479">Metal-binding</keyword>
<keyword evidence="2" id="KW-0460">Magnesium</keyword>
<dbReference type="KEGG" id="spad:DVK44_30475"/>
<keyword evidence="1 2" id="KW-0456">Lyase</keyword>
<reference evidence="4" key="1">
    <citation type="submission" date="2018-07" db="EMBL/GenBank/DDBJ databases">
        <authorList>
            <person name="Zhao J."/>
        </authorList>
    </citation>
    <scope>NUCLEOTIDE SEQUENCE [LARGE SCALE GENOMIC DNA]</scope>
    <source>
        <strain evidence="4">GSSD-12</strain>
    </source>
</reference>
<dbReference type="InterPro" id="IPR034686">
    <property type="entry name" value="Terpene_cyclase-like_2"/>
</dbReference>
<evidence type="ECO:0000256" key="2">
    <source>
        <dbReference type="RuleBase" id="RU366034"/>
    </source>
</evidence>
<evidence type="ECO:0000256" key="1">
    <source>
        <dbReference type="ARBA" id="ARBA00023239"/>
    </source>
</evidence>
<comment type="similarity">
    <text evidence="2">Belongs to the terpene synthase family.</text>
</comment>
<dbReference type="EMBL" id="CP031194">
    <property type="protein sequence ID" value="AXG81309.1"/>
    <property type="molecule type" value="Genomic_DNA"/>
</dbReference>
<dbReference type="OrthoDB" id="2989600at2"/>
<dbReference type="PANTHER" id="PTHR35201:SF4">
    <property type="entry name" value="BETA-PINACENE SYNTHASE-RELATED"/>
    <property type="match status" value="1"/>
</dbReference>
<dbReference type="RefSeq" id="WP_114663850.1">
    <property type="nucleotide sequence ID" value="NZ_CP031194.1"/>
</dbReference>
<keyword evidence="4" id="KW-1185">Reference proteome</keyword>
<dbReference type="PANTHER" id="PTHR35201">
    <property type="entry name" value="TERPENE SYNTHASE"/>
    <property type="match status" value="1"/>
</dbReference>
<proteinExistence type="inferred from homology"/>
<evidence type="ECO:0000313" key="4">
    <source>
        <dbReference type="Proteomes" id="UP000253868"/>
    </source>
</evidence>
<sequence>MSRVSEQRLVRQLPAVPFYCPVPPARHPAADALNERTVAWMLRRRLDTDERQVKRLAVCDFGGLTAATMPYGRFEPLTLMAKLHAVLFSLDDGVCDEAGATAERLAQETSRIMRAVEAPEAGSAGDSPHTAALRRLRVELEAFASPRQLRRMTEAMRVYTSGLVWEASWRGRPDLPSLDDYVALWMRSIGMAPSTAMIEIVGGFSVPDRDLQDARVRALTEITWTLVSWDNDLYSRNKELERADDNLNLIDVVCQEQDCEPRRALVRVVTMRDRVMVLFERLAAQVLDEAGKDLRQYVHGLAQFVRGHLDWASSCPRYAVESGPRAAPGGWWKPQPADNSLEPLPIPTIAWWWDQLDSD</sequence>
<dbReference type="GO" id="GO:0046872">
    <property type="term" value="F:metal ion binding"/>
    <property type="evidence" value="ECO:0007669"/>
    <property type="project" value="UniProtKB-KW"/>
</dbReference>
<organism evidence="3 4">
    <name type="scientific">Streptomyces paludis</name>
    <dbReference type="NCBI Taxonomy" id="2282738"/>
    <lineage>
        <taxon>Bacteria</taxon>
        <taxon>Bacillati</taxon>
        <taxon>Actinomycetota</taxon>
        <taxon>Actinomycetes</taxon>
        <taxon>Kitasatosporales</taxon>
        <taxon>Streptomycetaceae</taxon>
        <taxon>Streptomyces</taxon>
    </lineage>
</organism>
<dbReference type="Pfam" id="PF19086">
    <property type="entry name" value="Terpene_syn_C_2"/>
    <property type="match status" value="1"/>
</dbReference>
<comment type="cofactor">
    <cofactor evidence="2">
        <name>Mg(2+)</name>
        <dbReference type="ChEBI" id="CHEBI:18420"/>
    </cofactor>
</comment>